<feature type="region of interest" description="Disordered" evidence="13">
    <location>
        <begin position="392"/>
        <end position="428"/>
    </location>
</feature>
<dbReference type="SUPFAM" id="SSF82215">
    <property type="entry name" value="C-terminal autoproteolytic domain of nucleoporin nup98"/>
    <property type="match status" value="1"/>
</dbReference>
<dbReference type="PANTHER" id="PTHR23198">
    <property type="entry name" value="NUCLEOPORIN"/>
    <property type="match status" value="1"/>
</dbReference>
<keyword evidence="11" id="KW-0906">Nuclear pore complex</keyword>
<dbReference type="GO" id="GO:0031965">
    <property type="term" value="C:nuclear membrane"/>
    <property type="evidence" value="ECO:0007669"/>
    <property type="project" value="UniProtKB-SubCell"/>
</dbReference>
<evidence type="ECO:0000313" key="16">
    <source>
        <dbReference type="Proteomes" id="UP000236544"/>
    </source>
</evidence>
<dbReference type="InterPro" id="IPR037665">
    <property type="entry name" value="Nucleoporin_S59-like"/>
</dbReference>
<keyword evidence="10" id="KW-0811">Translocation</keyword>
<feature type="compositionally biased region" description="Low complexity" evidence="13">
    <location>
        <begin position="274"/>
        <end position="293"/>
    </location>
</feature>
<organism evidence="15 16">
    <name type="scientific">Lachancea quebecensis</name>
    <dbReference type="NCBI Taxonomy" id="1654605"/>
    <lineage>
        <taxon>Eukaryota</taxon>
        <taxon>Fungi</taxon>
        <taxon>Dikarya</taxon>
        <taxon>Ascomycota</taxon>
        <taxon>Saccharomycotina</taxon>
        <taxon>Saccharomycetes</taxon>
        <taxon>Saccharomycetales</taxon>
        <taxon>Saccharomycetaceae</taxon>
        <taxon>Lachancea</taxon>
    </lineage>
</organism>
<dbReference type="GO" id="GO:0044613">
    <property type="term" value="C:nuclear pore central transport channel"/>
    <property type="evidence" value="ECO:0007669"/>
    <property type="project" value="UniProtKB-ARBA"/>
</dbReference>
<dbReference type="InterPro" id="IPR007230">
    <property type="entry name" value="Nup98_auto-Pept-S59_dom"/>
</dbReference>
<sequence length="1311" mass="142994">MFGSNSGGSSLFGGGLNTSTPTSKITQTDNAFQPRQKSASGGLFGDVSTSRLNGASTPSPSGGLFGNKGKISASQEAPGALFGGNANQGSNSRGLFGNSNNSSTPTTNLNIGAATNTSAGGLFGSTSQTANGSGLFSKPNANSGNNSSLFGGSASNSLNANSNGGIFGNSASAPKSSQANAPGFFNGSSSIPSSNGNFSTASFSAGQGATNFGGNSAMSLSGTQGNAQTFAATSNPYGLQFNAIAKSAGSMPESITTSILKSNAHSKNEGGGDSSQKTSGSSSSLPSNLKSNGTLIGKLSSRLRSTRSNELTQGLFSPARKPIFRQEIAPPSSVTDSNLKDHSHFQRGLENGANANRSEASDMRKLKIDTGRSAAKKMKLLSGQSAITSTKILGSRELRQDSEEPKGVLQKREGPSSSQRDNIEPEHADKELHDKAIGYWCSPTIEQLSRLPIKQLCSVSNFVIGRQGFGSISFDNDVDLSSYVSDLKNSLFGKIVIFHGNKTVEVYPDGVPKPPLGYGLNVPATITLEQIYAVGKKSRTPLKEHSAEEVQLLTKKLRRLKGMSFVSYNPLEGLWTFKVQHFSIWGLIDENGAENEQRLDFETEHKQRKIAVPRHRSIAAKPCQTFDKQATDGTSIHPRGGLGMDQVAFGTLVQNKIEAEDVNLCELVEEKQYEPSDVEPEDFEGMEAKTSLGVTNNWAIQLELADDPHNSAFRSTNSQSSGNKEVSTLSQAFDETFNTNQNAKRSLRLTHTPKLAKFCKDSKLLCNSKKTPSGCILADVLVWDNESRNRISQTLKKNYINANINMRKSNDYPMVKDFSVTISEMEATLAVGEGHNIWKLFSILFDEKDLSLNNGKKLAPEELVKGKRYQLLCSWVVQEVSKSVLNRIESMRNPNESIFYQLIIGNIVGATKAAIKLKNPHLAALITLLNTNNPNVQFLASQQLRKWKALNRKVDLFVVKIYQLLSGQPFDQTCVVDLAKELSWLECLSVYLLFSDVKASSLEEFVAHFLEAHPISAGSTSHEVTFSVLKFFCSEIRDEKMLKRMRVSKNLFDDRAFWFLIQTLRFKQCCNFTSEETDAITLQFLEQLEANELYGEALFTLLFMHSDVLAKQHIDDLIKRHVHFFAGASGREDLKRFGAPDSLIYQAIALRHKNKENYLAEAENLLEGGLVEDAVKTLLFNVGPEMVLKSTTNEHSLKTLRDILDKIPSEYRDVSSRDLGVFSDYLSFALDGNTELTTLERLIRALPSFHATYGHVSKISISCSVMAYAVSLAYLKKENTEAAAFSVKDQLLRLPLGEPEARYIRKNLEAL</sequence>
<keyword evidence="6" id="KW-0677">Repeat</keyword>
<feature type="compositionally biased region" description="Basic and acidic residues" evidence="13">
    <location>
        <begin position="394"/>
        <end position="414"/>
    </location>
</feature>
<dbReference type="GO" id="GO:0017056">
    <property type="term" value="F:structural constituent of nuclear pore"/>
    <property type="evidence" value="ECO:0007669"/>
    <property type="project" value="InterPro"/>
</dbReference>
<dbReference type="InterPro" id="IPR021967">
    <property type="entry name" value="Nup98_C"/>
</dbReference>
<keyword evidence="16" id="KW-1185">Reference proteome</keyword>
<feature type="region of interest" description="Disordered" evidence="13">
    <location>
        <begin position="263"/>
        <end position="294"/>
    </location>
</feature>
<dbReference type="OrthoDB" id="3797628at2759"/>
<dbReference type="Gene3D" id="1.25.40.690">
    <property type="match status" value="1"/>
</dbReference>
<keyword evidence="9" id="KW-0653">Protein transport</keyword>
<evidence type="ECO:0000256" key="5">
    <source>
        <dbReference type="ARBA" id="ARBA00022448"/>
    </source>
</evidence>
<dbReference type="GO" id="GO:0008139">
    <property type="term" value="F:nuclear localization sequence binding"/>
    <property type="evidence" value="ECO:0007669"/>
    <property type="project" value="TreeGrafter"/>
</dbReference>
<feature type="region of interest" description="Disordered" evidence="13">
    <location>
        <begin position="1"/>
        <end position="113"/>
    </location>
</feature>
<comment type="subcellular location">
    <subcellularLocation>
        <location evidence="1">Nucleus membrane</location>
        <topology evidence="1">Peripheral membrane protein</topology>
        <orientation evidence="1">Cytoplasmic side</orientation>
    </subcellularLocation>
    <subcellularLocation>
        <location evidence="3">Nucleus membrane</location>
        <topology evidence="3">Peripheral membrane protein</topology>
        <orientation evidence="3">Nucleoplasmic side</orientation>
    </subcellularLocation>
    <subcellularLocation>
        <location evidence="2">Nucleus</location>
        <location evidence="2">Nuclear pore complex</location>
    </subcellularLocation>
</comment>
<keyword evidence="7" id="KW-0068">Autocatalytic cleavage</keyword>
<evidence type="ECO:0000256" key="1">
    <source>
        <dbReference type="ARBA" id="ARBA00004335"/>
    </source>
</evidence>
<dbReference type="PROSITE" id="PS51434">
    <property type="entry name" value="NUP_C"/>
    <property type="match status" value="1"/>
</dbReference>
<dbReference type="GO" id="GO:0034398">
    <property type="term" value="P:telomere tethering at nuclear periphery"/>
    <property type="evidence" value="ECO:0007669"/>
    <property type="project" value="TreeGrafter"/>
</dbReference>
<dbReference type="GO" id="GO:0000973">
    <property type="term" value="P:post-transcriptional tethering of RNA polymerase II gene DNA at nuclear periphery"/>
    <property type="evidence" value="ECO:0007669"/>
    <property type="project" value="TreeGrafter"/>
</dbReference>
<dbReference type="Pfam" id="PF04096">
    <property type="entry name" value="Nucleoporin2"/>
    <property type="match status" value="1"/>
</dbReference>
<feature type="compositionally biased region" description="Low complexity" evidence="13">
    <location>
        <begin position="98"/>
        <end position="110"/>
    </location>
</feature>
<evidence type="ECO:0000256" key="7">
    <source>
        <dbReference type="ARBA" id="ARBA00022813"/>
    </source>
</evidence>
<evidence type="ECO:0000256" key="11">
    <source>
        <dbReference type="ARBA" id="ARBA00023132"/>
    </source>
</evidence>
<reference evidence="16" key="1">
    <citation type="submission" date="2015-10" db="EMBL/GenBank/DDBJ databases">
        <authorList>
            <person name="Devillers H."/>
        </authorList>
    </citation>
    <scope>NUCLEOTIDE SEQUENCE [LARGE SCALE GENOMIC DNA]</scope>
</reference>
<dbReference type="EMBL" id="LN890539">
    <property type="protein sequence ID" value="CUS23221.1"/>
    <property type="molecule type" value="Genomic_DNA"/>
</dbReference>
<comment type="similarity">
    <text evidence="4">Belongs to the nucleoporin GLFG family.</text>
</comment>
<dbReference type="GO" id="GO:0006406">
    <property type="term" value="P:mRNA export from nucleus"/>
    <property type="evidence" value="ECO:0007669"/>
    <property type="project" value="UniProtKB-ARBA"/>
</dbReference>
<evidence type="ECO:0000256" key="4">
    <source>
        <dbReference type="ARBA" id="ARBA00008926"/>
    </source>
</evidence>
<keyword evidence="5" id="KW-0813">Transport</keyword>
<name>A0A0P1KTJ5_9SACH</name>
<feature type="domain" description="Peptidase S59" evidence="14">
    <location>
        <begin position="436"/>
        <end position="582"/>
    </location>
</feature>
<keyword evidence="8" id="KW-0509">mRNA transport</keyword>
<evidence type="ECO:0000256" key="2">
    <source>
        <dbReference type="ARBA" id="ARBA00004567"/>
    </source>
</evidence>
<dbReference type="InterPro" id="IPR036903">
    <property type="entry name" value="Nup98_auto-Pept-S59_dom_sf"/>
</dbReference>
<dbReference type="PANTHER" id="PTHR23198:SF6">
    <property type="entry name" value="NUCLEAR PORE COMPLEX PROTEIN NUP98-NUP96"/>
    <property type="match status" value="1"/>
</dbReference>
<dbReference type="GO" id="GO:0044614">
    <property type="term" value="C:nuclear pore cytoplasmic filaments"/>
    <property type="evidence" value="ECO:0007669"/>
    <property type="project" value="TreeGrafter"/>
</dbReference>
<evidence type="ECO:0000256" key="8">
    <source>
        <dbReference type="ARBA" id="ARBA00022816"/>
    </source>
</evidence>
<dbReference type="GO" id="GO:0006606">
    <property type="term" value="P:protein import into nucleus"/>
    <property type="evidence" value="ECO:0007669"/>
    <property type="project" value="UniProtKB-ARBA"/>
</dbReference>
<evidence type="ECO:0000313" key="15">
    <source>
        <dbReference type="EMBL" id="CUS23221.1"/>
    </source>
</evidence>
<evidence type="ECO:0000256" key="12">
    <source>
        <dbReference type="ARBA" id="ARBA00023242"/>
    </source>
</evidence>
<dbReference type="Proteomes" id="UP000236544">
    <property type="component" value="Unassembled WGS sequence"/>
</dbReference>
<dbReference type="Pfam" id="PF12110">
    <property type="entry name" value="Nup96"/>
    <property type="match status" value="1"/>
</dbReference>
<proteinExistence type="inferred from homology"/>
<evidence type="ECO:0000256" key="10">
    <source>
        <dbReference type="ARBA" id="ARBA00023010"/>
    </source>
</evidence>
<feature type="compositionally biased region" description="Polar residues" evidence="13">
    <location>
        <begin position="21"/>
        <end position="39"/>
    </location>
</feature>
<evidence type="ECO:0000259" key="14">
    <source>
        <dbReference type="PROSITE" id="PS51434"/>
    </source>
</evidence>
<dbReference type="GO" id="GO:0003723">
    <property type="term" value="F:RNA binding"/>
    <property type="evidence" value="ECO:0007669"/>
    <property type="project" value="TreeGrafter"/>
</dbReference>
<protein>
    <submittedName>
        <fullName evidence="15">LAQU0S08e04808g1_1</fullName>
    </submittedName>
</protein>
<dbReference type="FunFam" id="3.30.1610.10:FF:000003">
    <property type="entry name" value="Nucleoporin SONB, putative"/>
    <property type="match status" value="1"/>
</dbReference>
<feature type="compositionally biased region" description="Polar residues" evidence="13">
    <location>
        <begin position="47"/>
        <end position="60"/>
    </location>
</feature>
<dbReference type="Gene3D" id="3.30.1610.10">
    <property type="entry name" value="Peptidase S59, nucleoporin"/>
    <property type="match status" value="1"/>
</dbReference>
<evidence type="ECO:0000256" key="13">
    <source>
        <dbReference type="SAM" id="MobiDB-lite"/>
    </source>
</evidence>
<accession>A0A0P1KTJ5</accession>
<keyword evidence="12" id="KW-0539">Nucleus</keyword>
<gene>
    <name evidence="15" type="ORF">LAQU0_S08e04808g</name>
</gene>
<evidence type="ECO:0000256" key="3">
    <source>
        <dbReference type="ARBA" id="ARBA00004620"/>
    </source>
</evidence>
<evidence type="ECO:0000256" key="9">
    <source>
        <dbReference type="ARBA" id="ARBA00022927"/>
    </source>
</evidence>
<evidence type="ECO:0000256" key="6">
    <source>
        <dbReference type="ARBA" id="ARBA00022737"/>
    </source>
</evidence>